<keyword evidence="1" id="KW-1133">Transmembrane helix</keyword>
<sequence length="525" mass="59078">MRLTDASVAIRPRSPWEALDLGVLLARRHAGLLLASWALVTVPLFALLCLLLWDYPGWAIFTFWWLKPAYERLPLHILARALFGDTPSLGQALKALPGLLGPQLLASLSWRRFSPTRSFDLPVLQLEGLSGQARRQRLVVLSQRDAGAATWLTVVGVHLEMALWLGLASLFYLLLPAQIALDWSWQNLVNAAAGEWLWLEHLFNLLYVLALILWEPFYVACGFTLYLNRRTALEGWDIELVFRQLRQRLTGVAYALLLGCGLLLLQTPTATMAAESGSSPLQVADPMGPEAARLLKQPLSSQAAQDSIGQLLEQPPFEHRETVTRWRFGEQQVEEPSEEQLAGLLELLEKLFKLAEFWNSIDAVALFFEALLWAALLGLAALLIWRYRQWLGAFVGRLGLAQRAAAPPTRQLFGLEVAPESLPADVAGTVERLWAEQPRAALGLLYRALLSRLLDDYRLPLHGAHTEREVLRLVEGLEHSELSSFSQALTLHWQNLAYGHRLPPDELRQTLCQDWRRLFDSGVRT</sequence>
<dbReference type="AlphaFoldDB" id="A0A1I5RZG3"/>
<feature type="transmembrane region" description="Helical" evidence="1">
    <location>
        <begin position="30"/>
        <end position="53"/>
    </location>
</feature>
<evidence type="ECO:0000313" key="3">
    <source>
        <dbReference type="EMBL" id="SFP63850.1"/>
    </source>
</evidence>
<feature type="domain" description="Protein-glutamine gamma-glutamyltransferase-like C-terminal" evidence="2">
    <location>
        <begin position="445"/>
        <end position="516"/>
    </location>
</feature>
<dbReference type="InterPro" id="IPR025403">
    <property type="entry name" value="TgpA-like_C"/>
</dbReference>
<dbReference type="EMBL" id="FOWX01000014">
    <property type="protein sequence ID" value="SFP63850.1"/>
    <property type="molecule type" value="Genomic_DNA"/>
</dbReference>
<feature type="transmembrane region" description="Helical" evidence="1">
    <location>
        <begin position="248"/>
        <end position="265"/>
    </location>
</feature>
<feature type="transmembrane region" description="Helical" evidence="1">
    <location>
        <begin position="151"/>
        <end position="175"/>
    </location>
</feature>
<organism evidence="3 4">
    <name type="scientific">Pseudomonas borbori</name>
    <dbReference type="NCBI Taxonomy" id="289003"/>
    <lineage>
        <taxon>Bacteria</taxon>
        <taxon>Pseudomonadati</taxon>
        <taxon>Pseudomonadota</taxon>
        <taxon>Gammaproteobacteria</taxon>
        <taxon>Pseudomonadales</taxon>
        <taxon>Pseudomonadaceae</taxon>
        <taxon>Pseudomonas</taxon>
    </lineage>
</organism>
<keyword evidence="1" id="KW-0812">Transmembrane</keyword>
<protein>
    <recommendedName>
        <fullName evidence="2">Protein-glutamine gamma-glutamyltransferase-like C-terminal domain-containing protein</fullName>
    </recommendedName>
</protein>
<feature type="transmembrane region" description="Helical" evidence="1">
    <location>
        <begin position="205"/>
        <end position="227"/>
    </location>
</feature>
<dbReference type="Proteomes" id="UP000198784">
    <property type="component" value="Unassembled WGS sequence"/>
</dbReference>
<evidence type="ECO:0000313" key="4">
    <source>
        <dbReference type="Proteomes" id="UP000198784"/>
    </source>
</evidence>
<reference evidence="4" key="1">
    <citation type="submission" date="2016-10" db="EMBL/GenBank/DDBJ databases">
        <authorList>
            <person name="Varghese N."/>
            <person name="Submissions S."/>
        </authorList>
    </citation>
    <scope>NUCLEOTIDE SEQUENCE [LARGE SCALE GENOMIC DNA]</scope>
    <source>
        <strain evidence="4">DSM 17834</strain>
    </source>
</reference>
<dbReference type="Pfam" id="PF13559">
    <property type="entry name" value="DUF4129"/>
    <property type="match status" value="1"/>
</dbReference>
<dbReference type="RefSeq" id="WP_090501439.1">
    <property type="nucleotide sequence ID" value="NZ_FOWX01000014.1"/>
</dbReference>
<keyword evidence="1" id="KW-0472">Membrane</keyword>
<evidence type="ECO:0000256" key="1">
    <source>
        <dbReference type="SAM" id="Phobius"/>
    </source>
</evidence>
<name>A0A1I5RZG3_9PSED</name>
<gene>
    <name evidence="3" type="ORF">SAMN05216190_11489</name>
</gene>
<evidence type="ECO:0000259" key="2">
    <source>
        <dbReference type="Pfam" id="PF13559"/>
    </source>
</evidence>
<feature type="transmembrane region" description="Helical" evidence="1">
    <location>
        <begin position="363"/>
        <end position="385"/>
    </location>
</feature>
<accession>A0A1I5RZG3</accession>
<proteinExistence type="predicted"/>
<dbReference type="STRING" id="289003.SAMN05216190_11489"/>
<dbReference type="OrthoDB" id="183980at2"/>
<keyword evidence="4" id="KW-1185">Reference proteome</keyword>